<protein>
    <submittedName>
        <fullName evidence="2">Uncharacterized protein DUF4365</fullName>
    </submittedName>
</protein>
<evidence type="ECO:0000313" key="2">
    <source>
        <dbReference type="EMBL" id="RAR76149.1"/>
    </source>
</evidence>
<keyword evidence="3" id="KW-1185">Reference proteome</keyword>
<comment type="caution">
    <text evidence="2">The sequence shown here is derived from an EMBL/GenBank/DDBJ whole genome shotgun (WGS) entry which is preliminary data.</text>
</comment>
<feature type="domain" description="DUF4365" evidence="1">
    <location>
        <begin position="20"/>
        <end position="107"/>
    </location>
</feature>
<accession>A0A328YQN7</accession>
<dbReference type="InterPro" id="IPR025375">
    <property type="entry name" value="DUF4365"/>
</dbReference>
<sequence length="353" mass="39348">MADRSSSQKTGSQGQKWLLAHVEDHPHWLSRELIEDFGIDAEFEITDPSVSGDILKVQVKSSEQVERRDGAIKFTIERKYLEYADACRYPLILVRVDTTSKEAWYLWLQDWLLAQRVTGSPLLTEQVSWTAWVPESHTVAAGLDGELKKIARWEGSSQLALSLRDALHAAAAIGDRHMVLVLADALASCADGLGRAGLNAVIDEAIKLGDRMRGTYEGNAVADQLFAMVRRRGAVVDAETIDRLVLRGDSYSRAGLTSLAIMYDDHFQHLRSLGLPHRYAGMEPRVAYYCAFREAHPEHNSGDITVDPSAFTFAGLRYRQPDMFWDKYANRGPSALLDYLELIETDGGPPDVA</sequence>
<evidence type="ECO:0000313" key="3">
    <source>
        <dbReference type="Proteomes" id="UP000248856"/>
    </source>
</evidence>
<gene>
    <name evidence="2" type="ORF">AX018_10533</name>
</gene>
<dbReference type="Proteomes" id="UP000248856">
    <property type="component" value="Unassembled WGS sequence"/>
</dbReference>
<dbReference type="Pfam" id="PF14280">
    <property type="entry name" value="DUF4365"/>
    <property type="match status" value="1"/>
</dbReference>
<organism evidence="2 3">
    <name type="scientific">Paracidovorax anthurii</name>
    <dbReference type="NCBI Taxonomy" id="78229"/>
    <lineage>
        <taxon>Bacteria</taxon>
        <taxon>Pseudomonadati</taxon>
        <taxon>Pseudomonadota</taxon>
        <taxon>Betaproteobacteria</taxon>
        <taxon>Burkholderiales</taxon>
        <taxon>Comamonadaceae</taxon>
        <taxon>Paracidovorax</taxon>
    </lineage>
</organism>
<proteinExistence type="predicted"/>
<dbReference type="AlphaFoldDB" id="A0A328YQN7"/>
<dbReference type="OrthoDB" id="4951670at2"/>
<reference evidence="2 3" key="1">
    <citation type="submission" date="2018-06" db="EMBL/GenBank/DDBJ databases">
        <title>Genomic Encyclopedia of Archaeal and Bacterial Type Strains, Phase II (KMG-II): from individual species to whole genera.</title>
        <authorList>
            <person name="Goeker M."/>
        </authorList>
    </citation>
    <scope>NUCLEOTIDE SEQUENCE [LARGE SCALE GENOMIC DNA]</scope>
    <source>
        <strain evidence="2 3">CFPB 3232</strain>
    </source>
</reference>
<dbReference type="RefSeq" id="WP_111880980.1">
    <property type="nucleotide sequence ID" value="NZ_CBCSGC010000034.1"/>
</dbReference>
<evidence type="ECO:0000259" key="1">
    <source>
        <dbReference type="Pfam" id="PF14280"/>
    </source>
</evidence>
<dbReference type="EMBL" id="QLTA01000053">
    <property type="protein sequence ID" value="RAR76149.1"/>
    <property type="molecule type" value="Genomic_DNA"/>
</dbReference>
<name>A0A328YQN7_9BURK</name>